<evidence type="ECO:0000313" key="1">
    <source>
        <dbReference type="EMBL" id="KRO49152.1"/>
    </source>
</evidence>
<protein>
    <submittedName>
        <fullName evidence="1">Uncharacterized protein</fullName>
    </submittedName>
</protein>
<dbReference type="Proteomes" id="UP000051017">
    <property type="component" value="Unassembled WGS sequence"/>
</dbReference>
<comment type="caution">
    <text evidence="1">The sequence shown here is derived from an EMBL/GenBank/DDBJ whole genome shotgun (WGS) entry which is preliminary data.</text>
</comment>
<sequence length="74" mass="8300">MNWLNELVNDDQYEYESGPAEPPTESITCVDCGGTCHLLTHPPEDGLWLTGDVVAYRCSDCLDRWDLVLMPLGE</sequence>
<organism evidence="1 2">
    <name type="scientific">Acidimicrobiia bacterium BACL6 MAG-120924-bin43</name>
    <dbReference type="NCBI Taxonomy" id="1655583"/>
    <lineage>
        <taxon>Bacteria</taxon>
        <taxon>Bacillati</taxon>
        <taxon>Actinomycetota</taxon>
        <taxon>Acidimicrobiia</taxon>
        <taxon>acIV cluster</taxon>
    </lineage>
</organism>
<accession>A0A0R2QJ78</accession>
<dbReference type="EMBL" id="LIBJ01000035">
    <property type="protein sequence ID" value="KRO49152.1"/>
    <property type="molecule type" value="Genomic_DNA"/>
</dbReference>
<dbReference type="AlphaFoldDB" id="A0A0R2QJ78"/>
<proteinExistence type="predicted"/>
<gene>
    <name evidence="1" type="ORF">ABR75_07395</name>
</gene>
<evidence type="ECO:0000313" key="2">
    <source>
        <dbReference type="Proteomes" id="UP000051017"/>
    </source>
</evidence>
<reference evidence="1 2" key="1">
    <citation type="submission" date="2015-10" db="EMBL/GenBank/DDBJ databases">
        <title>Metagenome-Assembled Genomes uncover a global brackish microbiome.</title>
        <authorList>
            <person name="Hugerth L.W."/>
            <person name="Larsson J."/>
            <person name="Alneberg J."/>
            <person name="Lindh M.V."/>
            <person name="Legrand C."/>
            <person name="Pinhassi J."/>
            <person name="Andersson A.F."/>
        </authorList>
    </citation>
    <scope>NUCLEOTIDE SEQUENCE [LARGE SCALE GENOMIC DNA]</scope>
    <source>
        <strain evidence="1">BACL6 MAG-120924-bin43</strain>
    </source>
</reference>
<name>A0A0R2QJ78_9ACTN</name>